<dbReference type="WBParaSite" id="Hba_10161">
    <property type="protein sequence ID" value="Hba_10161"/>
    <property type="gene ID" value="Hba_10161"/>
</dbReference>
<evidence type="ECO:0000313" key="1">
    <source>
        <dbReference type="Proteomes" id="UP000095283"/>
    </source>
</evidence>
<accession>A0A1I7WY77</accession>
<dbReference type="GO" id="GO:0000139">
    <property type="term" value="C:Golgi membrane"/>
    <property type="evidence" value="ECO:0007669"/>
    <property type="project" value="TreeGrafter"/>
</dbReference>
<organism evidence="1 2">
    <name type="scientific">Heterorhabditis bacteriophora</name>
    <name type="common">Entomopathogenic nematode worm</name>
    <dbReference type="NCBI Taxonomy" id="37862"/>
    <lineage>
        <taxon>Eukaryota</taxon>
        <taxon>Metazoa</taxon>
        <taxon>Ecdysozoa</taxon>
        <taxon>Nematoda</taxon>
        <taxon>Chromadorea</taxon>
        <taxon>Rhabditida</taxon>
        <taxon>Rhabditina</taxon>
        <taxon>Rhabditomorpha</taxon>
        <taxon>Strongyloidea</taxon>
        <taxon>Heterorhabditidae</taxon>
        <taxon>Heterorhabditis</taxon>
    </lineage>
</organism>
<keyword evidence="1" id="KW-1185">Reference proteome</keyword>
<dbReference type="InterPro" id="IPR027095">
    <property type="entry name" value="Golgin-45"/>
</dbReference>
<name>A0A1I7WY77_HETBA</name>
<proteinExistence type="predicted"/>
<sequence>MSIEDDGYDKKCLEITSQRAEGKIKKPKFVPWEPYKAAPSADRKGKPPNHLPTLIPYKPCLENEVNNNNQDQVFLMVDEKKVEPKSQDDNAEVFRKRKLNRELKRLMVATISDELQGQVQALTEDKIRLAHRVEEYSDRRNKLLEKSPLITL</sequence>
<dbReference type="PANTHER" id="PTHR13066">
    <property type="entry name" value="BASIC LEUCINE ZIPPER NUCLEAR FACTOR 1 BLZF1 PROTEIN"/>
    <property type="match status" value="1"/>
</dbReference>
<dbReference type="PANTHER" id="PTHR13066:SF2">
    <property type="entry name" value="GOLGIN-45"/>
    <property type="match status" value="1"/>
</dbReference>
<dbReference type="AlphaFoldDB" id="A0A1I7WY77"/>
<evidence type="ECO:0000313" key="2">
    <source>
        <dbReference type="WBParaSite" id="Hba_10161"/>
    </source>
</evidence>
<dbReference type="GO" id="GO:0043001">
    <property type="term" value="P:Golgi to plasma membrane protein transport"/>
    <property type="evidence" value="ECO:0007669"/>
    <property type="project" value="InterPro"/>
</dbReference>
<protein>
    <submittedName>
        <fullName evidence="2">NAM-associated domain-containing protein</fullName>
    </submittedName>
</protein>
<dbReference type="Proteomes" id="UP000095283">
    <property type="component" value="Unplaced"/>
</dbReference>
<dbReference type="GO" id="GO:0007030">
    <property type="term" value="P:Golgi organization"/>
    <property type="evidence" value="ECO:0007669"/>
    <property type="project" value="InterPro"/>
</dbReference>
<reference evidence="2" key="1">
    <citation type="submission" date="2016-11" db="UniProtKB">
        <authorList>
            <consortium name="WormBaseParasite"/>
        </authorList>
    </citation>
    <scope>IDENTIFICATION</scope>
</reference>